<evidence type="ECO:0000313" key="7">
    <source>
        <dbReference type="Proteomes" id="UP000295706"/>
    </source>
</evidence>
<organism evidence="6 7">
    <name type="scientific">Arundinibacter roseus</name>
    <dbReference type="NCBI Taxonomy" id="2070510"/>
    <lineage>
        <taxon>Bacteria</taxon>
        <taxon>Pseudomonadati</taxon>
        <taxon>Bacteroidota</taxon>
        <taxon>Cytophagia</taxon>
        <taxon>Cytophagales</taxon>
        <taxon>Spirosomataceae</taxon>
        <taxon>Arundinibacter</taxon>
    </lineage>
</organism>
<evidence type="ECO:0000256" key="4">
    <source>
        <dbReference type="SAM" id="SignalP"/>
    </source>
</evidence>
<dbReference type="InterPro" id="IPR049166">
    <property type="entry name" value="GH39_cat"/>
</dbReference>
<keyword evidence="2" id="KW-0378">Hydrolase</keyword>
<evidence type="ECO:0000256" key="3">
    <source>
        <dbReference type="ARBA" id="ARBA00023295"/>
    </source>
</evidence>
<keyword evidence="7" id="KW-1185">Reference proteome</keyword>
<dbReference type="Pfam" id="PF01229">
    <property type="entry name" value="Glyco_hydro_39"/>
    <property type="match status" value="1"/>
</dbReference>
<keyword evidence="3" id="KW-0326">Glycosidase</keyword>
<dbReference type="PANTHER" id="PTHR12631">
    <property type="entry name" value="ALPHA-L-IDURONIDASE"/>
    <property type="match status" value="1"/>
</dbReference>
<proteinExistence type="inferred from homology"/>
<evidence type="ECO:0000256" key="2">
    <source>
        <dbReference type="ARBA" id="ARBA00022801"/>
    </source>
</evidence>
<evidence type="ECO:0000259" key="5">
    <source>
        <dbReference type="Pfam" id="PF01229"/>
    </source>
</evidence>
<gene>
    <name evidence="6" type="ORF">EZE20_06205</name>
</gene>
<feature type="chain" id="PRO_5020492751" description="Glycosyl hydrolases family 39 N-terminal catalytic domain-containing protein" evidence="4">
    <location>
        <begin position="29"/>
        <end position="480"/>
    </location>
</feature>
<dbReference type="GO" id="GO:0004553">
    <property type="term" value="F:hydrolase activity, hydrolyzing O-glycosyl compounds"/>
    <property type="evidence" value="ECO:0007669"/>
    <property type="project" value="TreeGrafter"/>
</dbReference>
<sequence>MKNFITQRIQQAWLAALLLCLCANPGYTQFVPENLKELGTLKTRSAKEIKSSTWSIGGETMDRDYTDYQSYKHYLEPLGAKRIRLQGGWAKTEKVKGQYDFAWLDAIIPDAYARGVAPWVELSYGNPIYEGGGEAKLAGRIPTSETALAAWDAWVSAMVNRYKGQVIEWEIWNEPDLNKLNKGEEFADFYIRTARVIKSIQPQARLLALGMAGVPQLGFLKPFMEQMKANNALDLIDVITYHGYAPNPDTSYPKIEEMRSFVATYNPAISFMQGENGAPSTPSAVTIGALRQFDWSELSQAKWDLRRMLGDHGRGIATNLFTISDIHYAAGDHMVGVNTKGILKTNPDKTIDRPKVAYRAAQHVFTLFDSQMQAQLSKRPQTNHPDQSAFVYTHQKTGRSAVTLWNHSARPAEEYTPQLTAVNVQGSFRKPVLIDMISGKVYEIPKNQWKKKGKDYTFMDIPVSDYPVVLTDRAVVDLKP</sequence>
<dbReference type="Proteomes" id="UP000295706">
    <property type="component" value="Unassembled WGS sequence"/>
</dbReference>
<reference evidence="6 7" key="1">
    <citation type="submission" date="2019-02" db="EMBL/GenBank/DDBJ databases">
        <title>Arundinibacter roseus gen. nov., sp. nov., a new member of the family Cytophagaceae.</title>
        <authorList>
            <person name="Szuroczki S."/>
            <person name="Khayer B."/>
            <person name="Sproer C."/>
            <person name="Toumi M."/>
            <person name="Szabo A."/>
            <person name="Felfoldi T."/>
            <person name="Schumann P."/>
            <person name="Toth E."/>
        </authorList>
    </citation>
    <scope>NUCLEOTIDE SEQUENCE [LARGE SCALE GENOMIC DNA]</scope>
    <source>
        <strain evidence="6 7">DMA-k-7a</strain>
    </source>
</reference>
<keyword evidence="4" id="KW-0732">Signal</keyword>
<dbReference type="PANTHER" id="PTHR12631:SF10">
    <property type="entry name" value="BETA-XYLOSIDASE-LIKE PROTEIN-RELATED"/>
    <property type="match status" value="1"/>
</dbReference>
<accession>A0A4R4KHF7</accession>
<dbReference type="OrthoDB" id="912485at2"/>
<dbReference type="SUPFAM" id="SSF51445">
    <property type="entry name" value="(Trans)glycosidases"/>
    <property type="match status" value="1"/>
</dbReference>
<feature type="domain" description="Glycosyl hydrolases family 39 N-terminal catalytic" evidence="5">
    <location>
        <begin position="94"/>
        <end position="250"/>
    </location>
</feature>
<dbReference type="EMBL" id="SMJU01000003">
    <property type="protein sequence ID" value="TDB67534.1"/>
    <property type="molecule type" value="Genomic_DNA"/>
</dbReference>
<dbReference type="InterPro" id="IPR051923">
    <property type="entry name" value="Glycosyl_Hydrolase_39"/>
</dbReference>
<name>A0A4R4KHF7_9BACT</name>
<feature type="signal peptide" evidence="4">
    <location>
        <begin position="1"/>
        <end position="28"/>
    </location>
</feature>
<comment type="similarity">
    <text evidence="1">Belongs to the glycosyl hydrolase 39 family.</text>
</comment>
<protein>
    <recommendedName>
        <fullName evidence="5">Glycosyl hydrolases family 39 N-terminal catalytic domain-containing protein</fullName>
    </recommendedName>
</protein>
<dbReference type="Gene3D" id="3.20.20.80">
    <property type="entry name" value="Glycosidases"/>
    <property type="match status" value="1"/>
</dbReference>
<dbReference type="RefSeq" id="WP_132115611.1">
    <property type="nucleotide sequence ID" value="NZ_SMJU01000003.1"/>
</dbReference>
<comment type="caution">
    <text evidence="6">The sequence shown here is derived from an EMBL/GenBank/DDBJ whole genome shotgun (WGS) entry which is preliminary data.</text>
</comment>
<evidence type="ECO:0000313" key="6">
    <source>
        <dbReference type="EMBL" id="TDB67534.1"/>
    </source>
</evidence>
<dbReference type="AlphaFoldDB" id="A0A4R4KHF7"/>
<evidence type="ECO:0000256" key="1">
    <source>
        <dbReference type="ARBA" id="ARBA00008875"/>
    </source>
</evidence>
<dbReference type="InterPro" id="IPR017853">
    <property type="entry name" value="GH"/>
</dbReference>